<feature type="region of interest" description="Disordered" evidence="1">
    <location>
        <begin position="138"/>
        <end position="194"/>
    </location>
</feature>
<dbReference type="AlphaFoldDB" id="A0A3N4LUI3"/>
<dbReference type="OrthoDB" id="4463286at2759"/>
<dbReference type="Proteomes" id="UP000267821">
    <property type="component" value="Unassembled WGS sequence"/>
</dbReference>
<dbReference type="InParanoid" id="A0A3N4LUI3"/>
<feature type="compositionally biased region" description="Low complexity" evidence="1">
    <location>
        <begin position="1"/>
        <end position="20"/>
    </location>
</feature>
<feature type="region of interest" description="Disordered" evidence="1">
    <location>
        <begin position="312"/>
        <end position="388"/>
    </location>
</feature>
<sequence>MTTETLTTTTAITTTTTITTPMEVDSAPTRRTTSPRKPMEDESSRNAVPQIVVKKEPTSPEPPTTARHRPPRLSLAKNGATATSGNTPRTGVLTADRGLMHEVGMACLSPGFSTHDPAMREQLQRSISVRDQQRSIIESRLNRHARPGEEGGNGKDRDEGPASARVERNGSNERPLGSARRKGPPSNLTIVPPPHHAFANERVIQSAPLNQSFTGRHQPLRHHNQHPHHHSHLPPPTSQVNRLPPITDVFGPEKLDGSRSARPDGRQYFPSSRPYPSPNGLAHNRSRDYVSAEEAVHQMAGGREDMLPRIVHYGGHQPPTPPSPPTMQQPPHPHPQHPAKMAPMNGHATIGASGRRRGRAEYERDGSYGSENETREPDYKRRKEDDRKKRAQFLDLCAQAWDLLHS</sequence>
<feature type="region of interest" description="Disordered" evidence="1">
    <location>
        <begin position="213"/>
        <end position="284"/>
    </location>
</feature>
<feature type="region of interest" description="Disordered" evidence="1">
    <location>
        <begin position="1"/>
        <end position="91"/>
    </location>
</feature>
<proteinExistence type="predicted"/>
<organism evidence="2 3">
    <name type="scientific">Terfezia boudieri ATCC MYA-4762</name>
    <dbReference type="NCBI Taxonomy" id="1051890"/>
    <lineage>
        <taxon>Eukaryota</taxon>
        <taxon>Fungi</taxon>
        <taxon>Dikarya</taxon>
        <taxon>Ascomycota</taxon>
        <taxon>Pezizomycotina</taxon>
        <taxon>Pezizomycetes</taxon>
        <taxon>Pezizales</taxon>
        <taxon>Pezizaceae</taxon>
        <taxon>Terfezia</taxon>
    </lineage>
</organism>
<name>A0A3N4LUI3_9PEZI</name>
<evidence type="ECO:0000313" key="3">
    <source>
        <dbReference type="Proteomes" id="UP000267821"/>
    </source>
</evidence>
<reference evidence="2 3" key="1">
    <citation type="journal article" date="2018" name="Nat. Ecol. Evol.">
        <title>Pezizomycetes genomes reveal the molecular basis of ectomycorrhizal truffle lifestyle.</title>
        <authorList>
            <person name="Murat C."/>
            <person name="Payen T."/>
            <person name="Noel B."/>
            <person name="Kuo A."/>
            <person name="Morin E."/>
            <person name="Chen J."/>
            <person name="Kohler A."/>
            <person name="Krizsan K."/>
            <person name="Balestrini R."/>
            <person name="Da Silva C."/>
            <person name="Montanini B."/>
            <person name="Hainaut M."/>
            <person name="Levati E."/>
            <person name="Barry K.W."/>
            <person name="Belfiori B."/>
            <person name="Cichocki N."/>
            <person name="Clum A."/>
            <person name="Dockter R.B."/>
            <person name="Fauchery L."/>
            <person name="Guy J."/>
            <person name="Iotti M."/>
            <person name="Le Tacon F."/>
            <person name="Lindquist E.A."/>
            <person name="Lipzen A."/>
            <person name="Malagnac F."/>
            <person name="Mello A."/>
            <person name="Molinier V."/>
            <person name="Miyauchi S."/>
            <person name="Poulain J."/>
            <person name="Riccioni C."/>
            <person name="Rubini A."/>
            <person name="Sitrit Y."/>
            <person name="Splivallo R."/>
            <person name="Traeger S."/>
            <person name="Wang M."/>
            <person name="Zifcakova L."/>
            <person name="Wipf D."/>
            <person name="Zambonelli A."/>
            <person name="Paolocci F."/>
            <person name="Nowrousian M."/>
            <person name="Ottonello S."/>
            <person name="Baldrian P."/>
            <person name="Spatafora J.W."/>
            <person name="Henrissat B."/>
            <person name="Nagy L.G."/>
            <person name="Aury J.M."/>
            <person name="Wincker P."/>
            <person name="Grigoriev I.V."/>
            <person name="Bonfante P."/>
            <person name="Martin F.M."/>
        </authorList>
    </citation>
    <scope>NUCLEOTIDE SEQUENCE [LARGE SCALE GENOMIC DNA]</scope>
    <source>
        <strain evidence="2 3">ATCC MYA-4762</strain>
    </source>
</reference>
<protein>
    <submittedName>
        <fullName evidence="2">Uncharacterized protein</fullName>
    </submittedName>
</protein>
<keyword evidence="3" id="KW-1185">Reference proteome</keyword>
<feature type="compositionally biased region" description="Polar residues" evidence="1">
    <location>
        <begin position="80"/>
        <end position="89"/>
    </location>
</feature>
<dbReference type="EMBL" id="ML121538">
    <property type="protein sequence ID" value="RPB25338.1"/>
    <property type="molecule type" value="Genomic_DNA"/>
</dbReference>
<evidence type="ECO:0000313" key="2">
    <source>
        <dbReference type="EMBL" id="RPB25338.1"/>
    </source>
</evidence>
<gene>
    <name evidence="2" type="ORF">L211DRAFT_848188</name>
</gene>
<evidence type="ECO:0000256" key="1">
    <source>
        <dbReference type="SAM" id="MobiDB-lite"/>
    </source>
</evidence>
<feature type="compositionally biased region" description="Basic and acidic residues" evidence="1">
    <location>
        <begin position="146"/>
        <end position="171"/>
    </location>
</feature>
<feature type="compositionally biased region" description="Pro residues" evidence="1">
    <location>
        <begin position="318"/>
        <end position="333"/>
    </location>
</feature>
<feature type="compositionally biased region" description="Basic residues" evidence="1">
    <location>
        <begin position="218"/>
        <end position="232"/>
    </location>
</feature>
<feature type="compositionally biased region" description="Basic and acidic residues" evidence="1">
    <location>
        <begin position="359"/>
        <end position="388"/>
    </location>
</feature>
<accession>A0A3N4LUI3</accession>
<feature type="compositionally biased region" description="Basic and acidic residues" evidence="1">
    <location>
        <begin position="251"/>
        <end position="265"/>
    </location>
</feature>